<evidence type="ECO:0000313" key="4">
    <source>
        <dbReference type="Proteomes" id="UP001177023"/>
    </source>
</evidence>
<feature type="transmembrane region" description="Helical" evidence="2">
    <location>
        <begin position="439"/>
        <end position="458"/>
    </location>
</feature>
<keyword evidence="2" id="KW-1133">Transmembrane helix</keyword>
<feature type="region of interest" description="Disordered" evidence="1">
    <location>
        <begin position="323"/>
        <end position="350"/>
    </location>
</feature>
<evidence type="ECO:0000313" key="3">
    <source>
        <dbReference type="EMBL" id="CAJ0574277.1"/>
    </source>
</evidence>
<name>A0AA36G668_9BILA</name>
<comment type="caution">
    <text evidence="3">The sequence shown here is derived from an EMBL/GenBank/DDBJ whole genome shotgun (WGS) entry which is preliminary data.</text>
</comment>
<keyword evidence="2" id="KW-0472">Membrane</keyword>
<gene>
    <name evidence="3" type="ORF">MSPICULIGERA_LOCUS12617</name>
</gene>
<evidence type="ECO:0000256" key="2">
    <source>
        <dbReference type="SAM" id="Phobius"/>
    </source>
</evidence>
<proteinExistence type="predicted"/>
<keyword evidence="4" id="KW-1185">Reference proteome</keyword>
<dbReference type="AlphaFoldDB" id="A0AA36G668"/>
<sequence length="492" mass="55877">MESFEHHRIDLERLLEKTSASGIDIEEIQNASRFCRFLGTQEDSNAFFDSPSTSDKVISGFQQRLFDVAVSGFEDGDTRAPDLRRSASALRLLYNAGNLSTRLKQTLPQDCLRLFRALLRIKELRPEVIAVIFQLSEKLYTVHALDDEYNKLLGELVLLWEKDGNERQWIDALLMTRLDDDGAFLAHAFADFEPAHFLALLNVTDVFLEAKLEVHNNNIQFVSDLILRIFFDFENEELQKIRLDFYLESLLPGNAKAPISFFLMHSIIVNQSCASLDRIGSASSRASRARFSARSHAADDVELGLSFRPSRIDAFTDRPVIDENSFADSDTPATSRSSLQADKLEVEADDGRDSGIQVEFEDVQHFRGLKRLNKRPPPFSIEAHTTKYIPRGSVKVTPKTPNPERWPSAFYFPDEDSAAVLKDEELVEEPRFQLSKNCLVMFLLFLVIFACFMGIFSIDMAHYYTAKPEPNFPGYANLPLQPLPADPSAIYR</sequence>
<dbReference type="EMBL" id="CATQJA010002629">
    <property type="protein sequence ID" value="CAJ0574277.1"/>
    <property type="molecule type" value="Genomic_DNA"/>
</dbReference>
<dbReference type="Proteomes" id="UP001177023">
    <property type="component" value="Unassembled WGS sequence"/>
</dbReference>
<accession>A0AA36G668</accession>
<feature type="compositionally biased region" description="Polar residues" evidence="1">
    <location>
        <begin position="326"/>
        <end position="340"/>
    </location>
</feature>
<reference evidence="3" key="1">
    <citation type="submission" date="2023-06" db="EMBL/GenBank/DDBJ databases">
        <authorList>
            <person name="Delattre M."/>
        </authorList>
    </citation>
    <scope>NUCLEOTIDE SEQUENCE</scope>
    <source>
        <strain evidence="3">AF72</strain>
    </source>
</reference>
<evidence type="ECO:0000256" key="1">
    <source>
        <dbReference type="SAM" id="MobiDB-lite"/>
    </source>
</evidence>
<feature type="non-terminal residue" evidence="3">
    <location>
        <position position="492"/>
    </location>
</feature>
<keyword evidence="2" id="KW-0812">Transmembrane</keyword>
<protein>
    <submittedName>
        <fullName evidence="3">Uncharacterized protein</fullName>
    </submittedName>
</protein>
<organism evidence="3 4">
    <name type="scientific">Mesorhabditis spiculigera</name>
    <dbReference type="NCBI Taxonomy" id="96644"/>
    <lineage>
        <taxon>Eukaryota</taxon>
        <taxon>Metazoa</taxon>
        <taxon>Ecdysozoa</taxon>
        <taxon>Nematoda</taxon>
        <taxon>Chromadorea</taxon>
        <taxon>Rhabditida</taxon>
        <taxon>Rhabditina</taxon>
        <taxon>Rhabditomorpha</taxon>
        <taxon>Rhabditoidea</taxon>
        <taxon>Rhabditidae</taxon>
        <taxon>Mesorhabditinae</taxon>
        <taxon>Mesorhabditis</taxon>
    </lineage>
</organism>